<keyword evidence="3" id="KW-1185">Reference proteome</keyword>
<proteinExistence type="predicted"/>
<evidence type="ECO:0000313" key="2">
    <source>
        <dbReference type="EMBL" id="MFD2512266.1"/>
    </source>
</evidence>
<organism evidence="2 3">
    <name type="scientific">Pontibacter locisalis</name>
    <dbReference type="NCBI Taxonomy" id="1719035"/>
    <lineage>
        <taxon>Bacteria</taxon>
        <taxon>Pseudomonadati</taxon>
        <taxon>Bacteroidota</taxon>
        <taxon>Cytophagia</taxon>
        <taxon>Cytophagales</taxon>
        <taxon>Hymenobacteraceae</taxon>
        <taxon>Pontibacter</taxon>
    </lineage>
</organism>
<dbReference type="RefSeq" id="WP_377502021.1">
    <property type="nucleotide sequence ID" value="NZ_JBHULU010000001.1"/>
</dbReference>
<evidence type="ECO:0000313" key="3">
    <source>
        <dbReference type="Proteomes" id="UP001597544"/>
    </source>
</evidence>
<accession>A0ABW5IF71</accession>
<gene>
    <name evidence="2" type="ORF">ACFSRY_00190</name>
</gene>
<name>A0ABW5IF71_9BACT</name>
<sequence>MKALIKFIILFLLLIGGQLAQAQETDSLENRKALEEELQIVLEEEARLGMQDRFFFALVHDRMSTFGMTYGTINKKNIGLYFTARADAEIFKHGSYFTVDGNGDVSGDVNGNVRFTERTSTGNAEGVFGFTKKLIYPVWIYAGGGAAYNPVYWEAEASMGTGIYKQEKEWARNTDETSWAPVFDAGLIGDIKGINIRGGVKTHDFSEWFITVGVGFSVRR</sequence>
<keyword evidence="1" id="KW-0732">Signal</keyword>
<reference evidence="3" key="1">
    <citation type="journal article" date="2019" name="Int. J. Syst. Evol. Microbiol.">
        <title>The Global Catalogue of Microorganisms (GCM) 10K type strain sequencing project: providing services to taxonomists for standard genome sequencing and annotation.</title>
        <authorList>
            <consortium name="The Broad Institute Genomics Platform"/>
            <consortium name="The Broad Institute Genome Sequencing Center for Infectious Disease"/>
            <person name="Wu L."/>
            <person name="Ma J."/>
        </authorList>
    </citation>
    <scope>NUCLEOTIDE SEQUENCE [LARGE SCALE GENOMIC DNA]</scope>
    <source>
        <strain evidence="3">KCTC 42498</strain>
    </source>
</reference>
<feature type="chain" id="PRO_5047384139" description="Outer membrane protein beta-barrel domain-containing protein" evidence="1">
    <location>
        <begin position="23"/>
        <end position="220"/>
    </location>
</feature>
<dbReference type="EMBL" id="JBHULU010000001">
    <property type="protein sequence ID" value="MFD2512266.1"/>
    <property type="molecule type" value="Genomic_DNA"/>
</dbReference>
<evidence type="ECO:0008006" key="4">
    <source>
        <dbReference type="Google" id="ProtNLM"/>
    </source>
</evidence>
<evidence type="ECO:0000256" key="1">
    <source>
        <dbReference type="SAM" id="SignalP"/>
    </source>
</evidence>
<comment type="caution">
    <text evidence="2">The sequence shown here is derived from an EMBL/GenBank/DDBJ whole genome shotgun (WGS) entry which is preliminary data.</text>
</comment>
<dbReference type="Proteomes" id="UP001597544">
    <property type="component" value="Unassembled WGS sequence"/>
</dbReference>
<feature type="signal peptide" evidence="1">
    <location>
        <begin position="1"/>
        <end position="22"/>
    </location>
</feature>
<protein>
    <recommendedName>
        <fullName evidence="4">Outer membrane protein beta-barrel domain-containing protein</fullName>
    </recommendedName>
</protein>